<protein>
    <submittedName>
        <fullName evidence="1">Uncharacterized protein</fullName>
    </submittedName>
</protein>
<keyword evidence="2" id="KW-1185">Reference proteome</keyword>
<dbReference type="RefSeq" id="WP_109214520.1">
    <property type="nucleotide sequence ID" value="NZ_JAQEGP010000030.1"/>
</dbReference>
<gene>
    <name evidence="1" type="ORF">LG34_01365</name>
</gene>
<organism evidence="1 2">
    <name type="scientific">Eubacterium ramulus</name>
    <dbReference type="NCBI Taxonomy" id="39490"/>
    <lineage>
        <taxon>Bacteria</taxon>
        <taxon>Bacillati</taxon>
        <taxon>Bacillota</taxon>
        <taxon>Clostridia</taxon>
        <taxon>Eubacteriales</taxon>
        <taxon>Eubacteriaceae</taxon>
        <taxon>Eubacterium</taxon>
    </lineage>
</organism>
<evidence type="ECO:0000313" key="1">
    <source>
        <dbReference type="EMBL" id="PWE87892.1"/>
    </source>
</evidence>
<evidence type="ECO:0000313" key="2">
    <source>
        <dbReference type="Proteomes" id="UP000245288"/>
    </source>
</evidence>
<reference evidence="1 2" key="1">
    <citation type="submission" date="2014-09" db="EMBL/GenBank/DDBJ databases">
        <title>Butyrate-producing bacteria isolated from human gut.</title>
        <authorList>
            <person name="Zhang Q."/>
            <person name="Zhao L."/>
        </authorList>
    </citation>
    <scope>NUCLEOTIDE SEQUENCE [LARGE SCALE GENOMIC DNA]</scope>
    <source>
        <strain evidence="1 2">21</strain>
    </source>
</reference>
<name>A0A2V1JSG0_EUBRA</name>
<dbReference type="AlphaFoldDB" id="A0A2V1JSG0"/>
<proteinExistence type="predicted"/>
<dbReference type="Proteomes" id="UP000245288">
    <property type="component" value="Unassembled WGS sequence"/>
</dbReference>
<comment type="caution">
    <text evidence="1">The sequence shown here is derived from an EMBL/GenBank/DDBJ whole genome shotgun (WGS) entry which is preliminary data.</text>
</comment>
<accession>A0A2V1JSG0</accession>
<sequence length="171" mass="20221">MEKIQKNCYRILKLMRNAMQHNLSGVTIGPQEYIFSYSNRNTVFQLEISRAAVEYLYSIILNLIKGQVYGLITLGHYEETLKEFYKRMLSGIVVLEDEFGTGVSNQISGMLQGFRVGVRYPLENPRFYKETEDEVIFLFYETGSQKYAVDYMYYLRDNCYVLPEEFLMRNR</sequence>
<dbReference type="EMBL" id="JRFU01000011">
    <property type="protein sequence ID" value="PWE87892.1"/>
    <property type="molecule type" value="Genomic_DNA"/>
</dbReference>